<name>A0A2N8K9Q7_9BURK</name>
<dbReference type="Proteomes" id="UP000235994">
    <property type="component" value="Unassembled WGS sequence"/>
</dbReference>
<reference evidence="5 6" key="1">
    <citation type="submission" date="2018-01" db="EMBL/GenBank/DDBJ databases">
        <title>The draft genome of an aniline degradation strain ANB-1.</title>
        <authorList>
            <person name="Zhang L."/>
            <person name="Jiang J."/>
        </authorList>
    </citation>
    <scope>NUCLEOTIDE SEQUENCE [LARGE SCALE GENOMIC DNA]</scope>
    <source>
        <strain evidence="5 6">ANB-1</strain>
    </source>
</reference>
<dbReference type="GO" id="GO:0015074">
    <property type="term" value="P:DNA integration"/>
    <property type="evidence" value="ECO:0007669"/>
    <property type="project" value="UniProtKB-KW"/>
</dbReference>
<evidence type="ECO:0000313" key="5">
    <source>
        <dbReference type="EMBL" id="PND30191.1"/>
    </source>
</evidence>
<protein>
    <recommendedName>
        <fullName evidence="4">Tyr recombinase domain-containing protein</fullName>
    </recommendedName>
</protein>
<dbReference type="PROSITE" id="PS51898">
    <property type="entry name" value="TYR_RECOMBINASE"/>
    <property type="match status" value="1"/>
</dbReference>
<gene>
    <name evidence="5" type="ORF">C1I89_29945</name>
</gene>
<comment type="caution">
    <text evidence="5">The sequence shown here is derived from an EMBL/GenBank/DDBJ whole genome shotgun (WGS) entry which is preliminary data.</text>
</comment>
<keyword evidence="6" id="KW-1185">Reference proteome</keyword>
<organism evidence="5 6">
    <name type="scientific">Achromobacter pulmonis</name>
    <dbReference type="NCBI Taxonomy" id="1389932"/>
    <lineage>
        <taxon>Bacteria</taxon>
        <taxon>Pseudomonadati</taxon>
        <taxon>Pseudomonadota</taxon>
        <taxon>Betaproteobacteria</taxon>
        <taxon>Burkholderiales</taxon>
        <taxon>Alcaligenaceae</taxon>
        <taxon>Achromobacter</taxon>
    </lineage>
</organism>
<sequence>MLGARSHRLYPCQGRIAGIHGVERRVTRVSMEQRVRAGRARRIGKELKMVIRTGSDSAAGGGAHRQTPRRYAALRRLRIRPTLRANDLPYQEIGAFVLGLRQEQDIAARALEFMVLTVCRLEEACQAAWREFDFEARVWTIPAERSKSGKVHRVPLGDAAIAVLEQVRGCDPTWVFPGIGKERGRHLAFKKLLDRLEWPATALHGVRTAFRDWALARTQYLETRATVARCLGHKTAEQEAPITRYAHPDRFEECRALMADWARWCATVRPAR</sequence>
<keyword evidence="2" id="KW-0229">DNA integration</keyword>
<dbReference type="GO" id="GO:0006310">
    <property type="term" value="P:DNA recombination"/>
    <property type="evidence" value="ECO:0007669"/>
    <property type="project" value="UniProtKB-KW"/>
</dbReference>
<dbReference type="EMBL" id="POQS01000010">
    <property type="protein sequence ID" value="PND30191.1"/>
    <property type="molecule type" value="Genomic_DNA"/>
</dbReference>
<dbReference type="PANTHER" id="PTHR30629">
    <property type="entry name" value="PROPHAGE INTEGRASE"/>
    <property type="match status" value="1"/>
</dbReference>
<dbReference type="Pfam" id="PF00589">
    <property type="entry name" value="Phage_integrase"/>
    <property type="match status" value="1"/>
</dbReference>
<dbReference type="InterPro" id="IPR011010">
    <property type="entry name" value="DNA_brk_join_enz"/>
</dbReference>
<keyword evidence="3" id="KW-0233">DNA recombination</keyword>
<dbReference type="InterPro" id="IPR002104">
    <property type="entry name" value="Integrase_catalytic"/>
</dbReference>
<dbReference type="GO" id="GO:0003677">
    <property type="term" value="F:DNA binding"/>
    <property type="evidence" value="ECO:0007669"/>
    <property type="project" value="InterPro"/>
</dbReference>
<dbReference type="InterPro" id="IPR013762">
    <property type="entry name" value="Integrase-like_cat_sf"/>
</dbReference>
<dbReference type="AlphaFoldDB" id="A0A2N8K9Q7"/>
<accession>A0A2N8K9Q7</accession>
<evidence type="ECO:0000313" key="6">
    <source>
        <dbReference type="Proteomes" id="UP000235994"/>
    </source>
</evidence>
<evidence type="ECO:0000256" key="2">
    <source>
        <dbReference type="ARBA" id="ARBA00022908"/>
    </source>
</evidence>
<comment type="similarity">
    <text evidence="1">Belongs to the 'phage' integrase family.</text>
</comment>
<dbReference type="Gene3D" id="1.10.443.10">
    <property type="entry name" value="Intergrase catalytic core"/>
    <property type="match status" value="1"/>
</dbReference>
<proteinExistence type="inferred from homology"/>
<evidence type="ECO:0000259" key="4">
    <source>
        <dbReference type="PROSITE" id="PS51898"/>
    </source>
</evidence>
<feature type="domain" description="Tyr recombinase" evidence="4">
    <location>
        <begin position="83"/>
        <end position="259"/>
    </location>
</feature>
<dbReference type="InterPro" id="IPR050808">
    <property type="entry name" value="Phage_Integrase"/>
</dbReference>
<evidence type="ECO:0000256" key="1">
    <source>
        <dbReference type="ARBA" id="ARBA00008857"/>
    </source>
</evidence>
<dbReference type="SUPFAM" id="SSF56349">
    <property type="entry name" value="DNA breaking-rejoining enzymes"/>
    <property type="match status" value="1"/>
</dbReference>
<dbReference type="PANTHER" id="PTHR30629:SF2">
    <property type="entry name" value="PROPHAGE INTEGRASE INTS-RELATED"/>
    <property type="match status" value="1"/>
</dbReference>
<evidence type="ECO:0000256" key="3">
    <source>
        <dbReference type="ARBA" id="ARBA00023172"/>
    </source>
</evidence>